<evidence type="ECO:0000313" key="3">
    <source>
        <dbReference type="Proteomes" id="UP000251035"/>
    </source>
</evidence>
<sequence>MKEEIKKLTELLSKHNIAFVNSLAKELNTLLKENNPRFSQLHTILTQYPLIHLAHFFPELNSQDVVEVKKAVAALVQAAKIAWMNEWQEKSVDELAHYCAEITQDKYLLDNLPRIINSLKNRDKGKVINDLSFIADYLLMIGREKLSPSFLSQLERVQQFKFPVTQVTANEADEGGLQLSDFALYNTHFVDLPLDQFIEAYNIRFDCIPVRTNQGIQYHQGDRFYYALQPPVSTKMNEQAWDYEKVPLETEAPKLLSLNITNCHTVLIHEAKTSRFWMLHVSPGSLHGVEPLGNVPVKKAYIDLQPHYTNNAIGVDSEAQLDIYVIDARGNFREKQLRKRLPTQQITLNQVSTEIKVPFLVSSSDEERYKYHVCFDPATNSLMIKQKDKITLINTLFKKPALPSTLKMEEEVSLKSEQLGEFGLFSSSTEKTLTKDEFDNLFELDDRKYSEQVIQKMLDTPGASQRCITNLTTLVWTMKFASPAQKTQLVDYLCNDKVEFTRLITKPKDLEDLQIAISEKFHEQTQQKYDEYITGTPHFSQKTL</sequence>
<dbReference type="AlphaFoldDB" id="A0AB38N4M8"/>
<dbReference type="EMBL" id="QCXM01000004">
    <property type="protein sequence ID" value="PUT48324.1"/>
    <property type="molecule type" value="Genomic_DNA"/>
</dbReference>
<keyword evidence="3" id="KW-1185">Reference proteome</keyword>
<dbReference type="EMBL" id="QFGG01000005">
    <property type="protein sequence ID" value="TID43149.1"/>
    <property type="molecule type" value="Genomic_DNA"/>
</dbReference>
<accession>A0AB38N4M8</accession>
<dbReference type="Proteomes" id="UP000306421">
    <property type="component" value="Unassembled WGS sequence"/>
</dbReference>
<name>A0AB38N4M8_9GAMM</name>
<dbReference type="RefSeq" id="WP_108292529.1">
    <property type="nucleotide sequence ID" value="NZ_JAWVLH010000004.1"/>
</dbReference>
<gene>
    <name evidence="1" type="ORF">DB745_04970</name>
    <name evidence="2" type="ORF">DIZ81_06570</name>
</gene>
<comment type="caution">
    <text evidence="2">The sequence shown here is derived from an EMBL/GenBank/DDBJ whole genome shotgun (WGS) entry which is preliminary data.</text>
</comment>
<organism evidence="2 4">
    <name type="scientific">Legionella taurinensis</name>
    <dbReference type="NCBI Taxonomy" id="70611"/>
    <lineage>
        <taxon>Bacteria</taxon>
        <taxon>Pseudomonadati</taxon>
        <taxon>Pseudomonadota</taxon>
        <taxon>Gammaproteobacteria</taxon>
        <taxon>Legionellales</taxon>
        <taxon>Legionellaceae</taxon>
        <taxon>Legionella</taxon>
    </lineage>
</organism>
<evidence type="ECO:0000313" key="4">
    <source>
        <dbReference type="Proteomes" id="UP000306421"/>
    </source>
</evidence>
<protein>
    <submittedName>
        <fullName evidence="2">Uncharacterized protein</fullName>
    </submittedName>
</protein>
<reference evidence="2 4" key="2">
    <citation type="submission" date="2018-04" db="EMBL/GenBank/DDBJ databases">
        <title>Whole genome sequence comparison of clinical and drinking water Legionella pneumophila isolates.</title>
        <authorList>
            <person name="Garner E."/>
        </authorList>
    </citation>
    <scope>NUCLEOTIDE SEQUENCE [LARGE SCALE GENOMIC DNA]</scope>
    <source>
        <strain evidence="2 4">WH02</strain>
    </source>
</reference>
<evidence type="ECO:0000313" key="1">
    <source>
        <dbReference type="EMBL" id="PUT48324.1"/>
    </source>
</evidence>
<evidence type="ECO:0000313" key="2">
    <source>
        <dbReference type="EMBL" id="TID43149.1"/>
    </source>
</evidence>
<reference evidence="1 3" key="1">
    <citation type="submission" date="2018-04" db="EMBL/GenBank/DDBJ databases">
        <title>Whole genome sequence comparison of clinical and drinking water Legionella pneumophila isolates associated with the Flint Water Crisis.</title>
        <authorList>
            <person name="Garner E."/>
            <person name="Brown C."/>
            <person name="Schwake O."/>
            <person name="Coil D."/>
            <person name="Jospin G."/>
            <person name="Eisen J."/>
            <person name="Edwards M."/>
            <person name="Pruden A."/>
        </authorList>
    </citation>
    <scope>NUCLEOTIDE SEQUENCE [LARGE SCALE GENOMIC DNA]</scope>
    <source>
        <strain evidence="1 3">Genessee03</strain>
    </source>
</reference>
<proteinExistence type="predicted"/>
<dbReference type="Proteomes" id="UP000251035">
    <property type="component" value="Unassembled WGS sequence"/>
</dbReference>